<proteinExistence type="predicted"/>
<evidence type="ECO:0000313" key="2">
    <source>
        <dbReference type="Proteomes" id="UP000014977"/>
    </source>
</evidence>
<comment type="caution">
    <text evidence="1">The sequence shown here is derived from an EMBL/GenBank/DDBJ whole genome shotgun (WGS) entry which is preliminary data.</text>
</comment>
<evidence type="ECO:0000313" key="1">
    <source>
        <dbReference type="EMBL" id="EPR43054.1"/>
    </source>
</evidence>
<dbReference type="EMBL" id="ATHJ01000059">
    <property type="protein sequence ID" value="EPR43054.1"/>
    <property type="molecule type" value="Genomic_DNA"/>
</dbReference>
<organism evidence="1 2">
    <name type="scientific">Desulfococcus multivorans DSM 2059</name>
    <dbReference type="NCBI Taxonomy" id="1121405"/>
    <lineage>
        <taxon>Bacteria</taxon>
        <taxon>Pseudomonadati</taxon>
        <taxon>Thermodesulfobacteriota</taxon>
        <taxon>Desulfobacteria</taxon>
        <taxon>Desulfobacterales</taxon>
        <taxon>Desulfococcaceae</taxon>
        <taxon>Desulfococcus</taxon>
    </lineage>
</organism>
<gene>
    <name evidence="1" type="ORF">dsmv_1420</name>
</gene>
<accession>S7V8N7</accession>
<dbReference type="OrthoDB" id="9917374at2"/>
<name>S7V8N7_DESML</name>
<dbReference type="Proteomes" id="UP000014977">
    <property type="component" value="Unassembled WGS sequence"/>
</dbReference>
<reference evidence="1 2" key="1">
    <citation type="journal article" date="2013" name="Genome Announc.">
        <title>Draft genome sequences for three mercury-methylating, sulfate-reducing bacteria.</title>
        <authorList>
            <person name="Brown S.D."/>
            <person name="Hurt R.A.Jr."/>
            <person name="Gilmour C.C."/>
            <person name="Elias D.A."/>
        </authorList>
    </citation>
    <scope>NUCLEOTIDE SEQUENCE [LARGE SCALE GENOMIC DNA]</scope>
    <source>
        <strain evidence="1 2">DSM 2059</strain>
    </source>
</reference>
<keyword evidence="2" id="KW-1185">Reference proteome</keyword>
<dbReference type="STRING" id="897.B2D07_13115"/>
<sequence>MPNIAVEGDVIAIPGTTPYPPAVSGAWVPGPVTCTGYSTVTVNGVGVIYEARCTFTFTGVGPTPPGNPVSGTEDVTLSAGDTAVNGSQSSVLLDGDSETGSYGNQLQVVAPANPAATG</sequence>
<dbReference type="RefSeq" id="WP_020875767.1">
    <property type="nucleotide sequence ID" value="NZ_ATHJ01000059.1"/>
</dbReference>
<dbReference type="AlphaFoldDB" id="S7V8N7"/>
<protein>
    <submittedName>
        <fullName evidence="1">Uncharacterized protein</fullName>
    </submittedName>
</protein>